<reference evidence="1" key="1">
    <citation type="journal article" date="2015" name="Nature">
        <title>Complex archaea that bridge the gap between prokaryotes and eukaryotes.</title>
        <authorList>
            <person name="Spang A."/>
            <person name="Saw J.H."/>
            <person name="Jorgensen S.L."/>
            <person name="Zaremba-Niedzwiedzka K."/>
            <person name="Martijn J."/>
            <person name="Lind A.E."/>
            <person name="van Eijk R."/>
            <person name="Schleper C."/>
            <person name="Guy L."/>
            <person name="Ettema T.J."/>
        </authorList>
    </citation>
    <scope>NUCLEOTIDE SEQUENCE</scope>
</reference>
<comment type="caution">
    <text evidence="1">The sequence shown here is derived from an EMBL/GenBank/DDBJ whole genome shotgun (WGS) entry which is preliminary data.</text>
</comment>
<proteinExistence type="predicted"/>
<dbReference type="EMBL" id="LAZR01004382">
    <property type="protein sequence ID" value="KKN09124.1"/>
    <property type="molecule type" value="Genomic_DNA"/>
</dbReference>
<name>A0A0F9MTN2_9ZZZZ</name>
<dbReference type="AlphaFoldDB" id="A0A0F9MTN2"/>
<evidence type="ECO:0000313" key="1">
    <source>
        <dbReference type="EMBL" id="KKN09124.1"/>
    </source>
</evidence>
<organism evidence="1">
    <name type="scientific">marine sediment metagenome</name>
    <dbReference type="NCBI Taxonomy" id="412755"/>
    <lineage>
        <taxon>unclassified sequences</taxon>
        <taxon>metagenomes</taxon>
        <taxon>ecological metagenomes</taxon>
    </lineage>
</organism>
<gene>
    <name evidence="1" type="ORF">LCGC14_1049830</name>
</gene>
<sequence length="56" mass="6184">MLVVLGMCVVRLIGVGEVGCVCWEGVGVGNGPRDHERIFDLETHRGPISRKFFTIK</sequence>
<protein>
    <submittedName>
        <fullName evidence="1">Uncharacterized protein</fullName>
    </submittedName>
</protein>
<accession>A0A0F9MTN2</accession>